<dbReference type="Gene3D" id="3.30.70.1230">
    <property type="entry name" value="Nucleotide cyclase"/>
    <property type="match status" value="1"/>
</dbReference>
<dbReference type="InterPro" id="IPR050697">
    <property type="entry name" value="Adenylyl/Guanylyl_Cyclase_3/4"/>
</dbReference>
<dbReference type="GO" id="GO:0016829">
    <property type="term" value="F:lyase activity"/>
    <property type="evidence" value="ECO:0007669"/>
    <property type="project" value="UniProtKB-KW"/>
</dbReference>
<keyword evidence="1" id="KW-0812">Transmembrane</keyword>
<dbReference type="SUPFAM" id="SSF55073">
    <property type="entry name" value="Nucleotide cyclase"/>
    <property type="match status" value="1"/>
</dbReference>
<dbReference type="CDD" id="cd07302">
    <property type="entry name" value="CHD"/>
    <property type="match status" value="1"/>
</dbReference>
<proteinExistence type="predicted"/>
<evidence type="ECO:0000313" key="4">
    <source>
        <dbReference type="Proteomes" id="UP001382455"/>
    </source>
</evidence>
<dbReference type="Proteomes" id="UP001382455">
    <property type="component" value="Unassembled WGS sequence"/>
</dbReference>
<dbReference type="InterPro" id="IPR029787">
    <property type="entry name" value="Nucleotide_cyclase"/>
</dbReference>
<evidence type="ECO:0000313" key="3">
    <source>
        <dbReference type="EMBL" id="MEI4549590.1"/>
    </source>
</evidence>
<dbReference type="PROSITE" id="PS50125">
    <property type="entry name" value="GUANYLATE_CYCLASE_2"/>
    <property type="match status" value="1"/>
</dbReference>
<comment type="caution">
    <text evidence="3">The sequence shown here is derived from an EMBL/GenBank/DDBJ whole genome shotgun (WGS) entry which is preliminary data.</text>
</comment>
<keyword evidence="3" id="KW-0456">Lyase</keyword>
<feature type="transmembrane region" description="Helical" evidence="1">
    <location>
        <begin position="282"/>
        <end position="300"/>
    </location>
</feature>
<dbReference type="InterPro" id="IPR001054">
    <property type="entry name" value="A/G_cyclase"/>
</dbReference>
<keyword evidence="1" id="KW-0472">Membrane</keyword>
<evidence type="ECO:0000256" key="1">
    <source>
        <dbReference type="SAM" id="Phobius"/>
    </source>
</evidence>
<sequence length="640" mass="71216">MFNQVSKKWLLYSLLSSLISVCCVYVLSQSDAWQQLENTAFDAQSNIIPAKVSKTDIVIVAIDEQSFAHYQSSWPWPAGYYTNLLKRLNQAGAQAVVLNLPIDALPNANEEEASNFASSITASNLPVYLAKSKSRQDDSLLNYYRDAGVKIKSFELSSDLDGVIRHLPHSSSISYAFSVQDPTNNNRIHFIGDTNSFVTIPFFKAASSNLLPDHIFKDKIVLVGIDILANTRFGDTAIDRYRTPFTWLSGNTMSGVEVHANAIVNVQNGSSISTLTVLQTPFLALLVALFASYLFTAASLKKSLLGLAKLLGFITIISLFAFYHGVSLPVVSLCAIAISSYLFYFVLGFRKQQRQQQFITNAFSRYVSNQVLHELKDNPTKLELGGERKFLAILFADLAGFTKLAEQTQAEQVADILHQVLTAHSRIIVKHGGTLDKYLGDAVMAFWGAPVACKNSVEKAVAAAIEMNATCVKISKEFQRQGLPELKLRIGVNYGEVIVGHLGSDILFDYTCIGDAVNQAARLESANRLYGSDLLIGQAVYEQLSDKSHFTLIDKVVLKGKSQAINIYCYFETPKHQQALKQAFSAYCDRDWQKAHSYYQSLYSESELMVLCRLFLERIEEYKRQALPSTWGGESYLDNK</sequence>
<dbReference type="PANTHER" id="PTHR43081">
    <property type="entry name" value="ADENYLATE CYCLASE, TERMINAL-DIFFERENTIATION SPECIFIC-RELATED"/>
    <property type="match status" value="1"/>
</dbReference>
<dbReference type="EC" id="4.6.1.-" evidence="3"/>
<feature type="domain" description="Guanylate cyclase" evidence="2">
    <location>
        <begin position="392"/>
        <end position="524"/>
    </location>
</feature>
<feature type="transmembrane region" description="Helical" evidence="1">
    <location>
        <begin position="9"/>
        <end position="28"/>
    </location>
</feature>
<name>A0ABU8ERJ5_9GAMM</name>
<organism evidence="3 4">
    <name type="scientific">Pseudoalteromonas spongiae</name>
    <dbReference type="NCBI Taxonomy" id="298657"/>
    <lineage>
        <taxon>Bacteria</taxon>
        <taxon>Pseudomonadati</taxon>
        <taxon>Pseudomonadota</taxon>
        <taxon>Gammaproteobacteria</taxon>
        <taxon>Alteromonadales</taxon>
        <taxon>Pseudoalteromonadaceae</taxon>
        <taxon>Pseudoalteromonas</taxon>
    </lineage>
</organism>
<accession>A0ABU8ERJ5</accession>
<gene>
    <name evidence="3" type="ORF">WAE96_07720</name>
</gene>
<protein>
    <submittedName>
        <fullName evidence="3">Adenylate/guanylate cyclase domain-containing protein</fullName>
        <ecNumber evidence="3">4.6.1.-</ecNumber>
    </submittedName>
</protein>
<dbReference type="RefSeq" id="WP_336435083.1">
    <property type="nucleotide sequence ID" value="NZ_JBAWKS010000001.1"/>
</dbReference>
<feature type="transmembrane region" description="Helical" evidence="1">
    <location>
        <begin position="330"/>
        <end position="349"/>
    </location>
</feature>
<feature type="transmembrane region" description="Helical" evidence="1">
    <location>
        <begin position="307"/>
        <end position="324"/>
    </location>
</feature>
<keyword evidence="1" id="KW-1133">Transmembrane helix</keyword>
<dbReference type="Pfam" id="PF00211">
    <property type="entry name" value="Guanylate_cyc"/>
    <property type="match status" value="1"/>
</dbReference>
<dbReference type="SMART" id="SM00044">
    <property type="entry name" value="CYCc"/>
    <property type="match status" value="1"/>
</dbReference>
<dbReference type="EMBL" id="JBAWKS010000001">
    <property type="protein sequence ID" value="MEI4549590.1"/>
    <property type="molecule type" value="Genomic_DNA"/>
</dbReference>
<reference evidence="3 4" key="1">
    <citation type="submission" date="2023-12" db="EMBL/GenBank/DDBJ databases">
        <title>Friends and Foes: Symbiotic and Algicidal bacterial influence on Karenia brevis blooms.</title>
        <authorList>
            <person name="Fei C."/>
            <person name="Mohamed A.R."/>
            <person name="Booker A."/>
            <person name="Arshad M."/>
            <person name="Klass S."/>
            <person name="Ahn S."/>
            <person name="Gilbert P.M."/>
            <person name="Heil C.A."/>
            <person name="Martinez J.M."/>
            <person name="Amin S.A."/>
        </authorList>
    </citation>
    <scope>NUCLEOTIDE SEQUENCE [LARGE SCALE GENOMIC DNA]</scope>
    <source>
        <strain evidence="3 4">CE15</strain>
    </source>
</reference>
<keyword evidence="4" id="KW-1185">Reference proteome</keyword>
<dbReference type="SMART" id="SM01080">
    <property type="entry name" value="CHASE2"/>
    <property type="match status" value="1"/>
</dbReference>
<dbReference type="Pfam" id="PF05226">
    <property type="entry name" value="CHASE2"/>
    <property type="match status" value="1"/>
</dbReference>
<evidence type="ECO:0000259" key="2">
    <source>
        <dbReference type="PROSITE" id="PS50125"/>
    </source>
</evidence>
<dbReference type="InterPro" id="IPR007890">
    <property type="entry name" value="CHASE2"/>
</dbReference>
<dbReference type="PANTHER" id="PTHR43081:SF1">
    <property type="entry name" value="ADENYLATE CYCLASE, TERMINAL-DIFFERENTIATION SPECIFIC"/>
    <property type="match status" value="1"/>
</dbReference>